<dbReference type="GO" id="GO:0046872">
    <property type="term" value="F:metal ion binding"/>
    <property type="evidence" value="ECO:0007669"/>
    <property type="project" value="UniProtKB-KW"/>
</dbReference>
<sequence>MLSKKVKSRIFFLAITLISAGIVIFIILRSLEENVVYFLSPTEIYNKTNIAFDKKIRIGGLVKMNSISKDEISISFIITDLKKEIIVSYEGIVPNLFSEGKGVVAEGKLKDKKYFVANKILAKHDENYMPPEVSKALEMSNN</sequence>
<keyword evidence="4" id="KW-0479">Metal-binding</keyword>
<evidence type="ECO:0000256" key="5">
    <source>
        <dbReference type="ARBA" id="ARBA00022748"/>
    </source>
</evidence>
<accession>A0A381XRA9</accession>
<dbReference type="GO" id="GO:0005886">
    <property type="term" value="C:plasma membrane"/>
    <property type="evidence" value="ECO:0007669"/>
    <property type="project" value="InterPro"/>
</dbReference>
<dbReference type="PANTHER" id="PTHR34128:SF2">
    <property type="entry name" value="CYTOCHROME C-TYPE BIOGENESIS PROTEIN CCME HOMOLOG, MITOCHONDRIAL"/>
    <property type="match status" value="1"/>
</dbReference>
<evidence type="ECO:0000256" key="3">
    <source>
        <dbReference type="ARBA" id="ARBA00022692"/>
    </source>
</evidence>
<dbReference type="HAMAP" id="MF_01959">
    <property type="entry name" value="CcmE"/>
    <property type="match status" value="1"/>
</dbReference>
<keyword evidence="8 9" id="KW-0472">Membrane</keyword>
<keyword evidence="6 9" id="KW-1133">Transmembrane helix</keyword>
<evidence type="ECO:0000256" key="2">
    <source>
        <dbReference type="ARBA" id="ARBA00022617"/>
    </source>
</evidence>
<dbReference type="NCBIfam" id="NF009727">
    <property type="entry name" value="PRK13254.1-1"/>
    <property type="match status" value="1"/>
</dbReference>
<dbReference type="GO" id="GO:0017003">
    <property type="term" value="P:protein-heme linkage"/>
    <property type="evidence" value="ECO:0007669"/>
    <property type="project" value="InterPro"/>
</dbReference>
<reference evidence="10" key="1">
    <citation type="submission" date="2018-05" db="EMBL/GenBank/DDBJ databases">
        <authorList>
            <person name="Lanie J.A."/>
            <person name="Ng W.-L."/>
            <person name="Kazmierczak K.M."/>
            <person name="Andrzejewski T.M."/>
            <person name="Davidsen T.M."/>
            <person name="Wayne K.J."/>
            <person name="Tettelin H."/>
            <person name="Glass J.I."/>
            <person name="Rusch D."/>
            <person name="Podicherti R."/>
            <person name="Tsui H.-C.T."/>
            <person name="Winkler M.E."/>
        </authorList>
    </citation>
    <scope>NUCLEOTIDE SEQUENCE</scope>
</reference>
<dbReference type="InterPro" id="IPR036127">
    <property type="entry name" value="CcmE-like_sf"/>
</dbReference>
<dbReference type="Pfam" id="PF03100">
    <property type="entry name" value="CcmE"/>
    <property type="match status" value="1"/>
</dbReference>
<dbReference type="GO" id="GO:0020037">
    <property type="term" value="F:heme binding"/>
    <property type="evidence" value="ECO:0007669"/>
    <property type="project" value="InterPro"/>
</dbReference>
<dbReference type="SUPFAM" id="SSF82093">
    <property type="entry name" value="Heme chaperone CcmE"/>
    <property type="match status" value="1"/>
</dbReference>
<dbReference type="InterPro" id="IPR012340">
    <property type="entry name" value="NA-bd_OB-fold"/>
</dbReference>
<evidence type="ECO:0008006" key="11">
    <source>
        <dbReference type="Google" id="ProtNLM"/>
    </source>
</evidence>
<evidence type="ECO:0000256" key="4">
    <source>
        <dbReference type="ARBA" id="ARBA00022723"/>
    </source>
</evidence>
<comment type="subcellular location">
    <subcellularLocation>
        <location evidence="1">Membrane</location>
    </subcellularLocation>
</comment>
<feature type="transmembrane region" description="Helical" evidence="9">
    <location>
        <begin position="12"/>
        <end position="31"/>
    </location>
</feature>
<dbReference type="PANTHER" id="PTHR34128">
    <property type="entry name" value="CYTOCHROME C-TYPE BIOGENESIS PROTEIN CCME HOMOLOG, MITOCHONDRIAL"/>
    <property type="match status" value="1"/>
</dbReference>
<evidence type="ECO:0000256" key="6">
    <source>
        <dbReference type="ARBA" id="ARBA00022989"/>
    </source>
</evidence>
<gene>
    <name evidence="10" type="ORF">METZ01_LOCUS120153</name>
</gene>
<keyword evidence="7" id="KW-0408">Iron</keyword>
<evidence type="ECO:0000256" key="8">
    <source>
        <dbReference type="ARBA" id="ARBA00023136"/>
    </source>
</evidence>
<evidence type="ECO:0000256" key="9">
    <source>
        <dbReference type="SAM" id="Phobius"/>
    </source>
</evidence>
<proteinExistence type="inferred from homology"/>
<protein>
    <recommendedName>
        <fullName evidence="11">Cytochrome c-type biogenesis protein CcmE</fullName>
    </recommendedName>
</protein>
<keyword evidence="5" id="KW-0201">Cytochrome c-type biogenesis</keyword>
<dbReference type="Gene3D" id="2.40.50.140">
    <property type="entry name" value="Nucleic acid-binding proteins"/>
    <property type="match status" value="1"/>
</dbReference>
<evidence type="ECO:0000256" key="7">
    <source>
        <dbReference type="ARBA" id="ARBA00023004"/>
    </source>
</evidence>
<dbReference type="GO" id="GO:0017004">
    <property type="term" value="P:cytochrome complex assembly"/>
    <property type="evidence" value="ECO:0007669"/>
    <property type="project" value="UniProtKB-KW"/>
</dbReference>
<evidence type="ECO:0000256" key="1">
    <source>
        <dbReference type="ARBA" id="ARBA00004370"/>
    </source>
</evidence>
<dbReference type="InterPro" id="IPR004329">
    <property type="entry name" value="CcmE"/>
</dbReference>
<keyword evidence="2" id="KW-0349">Heme</keyword>
<dbReference type="AlphaFoldDB" id="A0A381XRA9"/>
<dbReference type="EMBL" id="UINC01016096">
    <property type="protein sequence ID" value="SVA67299.1"/>
    <property type="molecule type" value="Genomic_DNA"/>
</dbReference>
<name>A0A381XRA9_9ZZZZ</name>
<organism evidence="10">
    <name type="scientific">marine metagenome</name>
    <dbReference type="NCBI Taxonomy" id="408172"/>
    <lineage>
        <taxon>unclassified sequences</taxon>
        <taxon>metagenomes</taxon>
        <taxon>ecological metagenomes</taxon>
    </lineage>
</organism>
<evidence type="ECO:0000313" key="10">
    <source>
        <dbReference type="EMBL" id="SVA67299.1"/>
    </source>
</evidence>
<keyword evidence="3 9" id="KW-0812">Transmembrane</keyword>